<dbReference type="PANTHER" id="PTHR37460:SF1">
    <property type="entry name" value="ENDONUCLEASE III"/>
    <property type="match status" value="1"/>
</dbReference>
<comment type="caution">
    <text evidence="1">The sequence shown here is derived from an EMBL/GenBank/DDBJ whole genome shotgun (WGS) entry which is preliminary data.</text>
</comment>
<accession>A0ABD5R372</accession>
<dbReference type="PANTHER" id="PTHR37460">
    <property type="entry name" value="ENDONUCLEASE III"/>
    <property type="match status" value="1"/>
</dbReference>
<dbReference type="InterPro" id="IPR002837">
    <property type="entry name" value="DUF123"/>
</dbReference>
<name>A0ABD5R372_9EURY</name>
<dbReference type="EMBL" id="JBHSKY010000011">
    <property type="protein sequence ID" value="MFC5279432.1"/>
    <property type="molecule type" value="Genomic_DNA"/>
</dbReference>
<dbReference type="Pfam" id="PF01986">
    <property type="entry name" value="DUF123"/>
    <property type="match status" value="1"/>
</dbReference>
<dbReference type="AlphaFoldDB" id="A0ABD5R372"/>
<dbReference type="Proteomes" id="UP001596118">
    <property type="component" value="Unassembled WGS sequence"/>
</dbReference>
<evidence type="ECO:0000313" key="1">
    <source>
        <dbReference type="EMBL" id="MFC5279432.1"/>
    </source>
</evidence>
<gene>
    <name evidence="1" type="ORF">ACFPM1_11795</name>
</gene>
<organism evidence="1 2">
    <name type="scientific">Halorubrum rubrum</name>
    <dbReference type="NCBI Taxonomy" id="1126240"/>
    <lineage>
        <taxon>Archaea</taxon>
        <taxon>Methanobacteriati</taxon>
        <taxon>Methanobacteriota</taxon>
        <taxon>Stenosarchaea group</taxon>
        <taxon>Halobacteria</taxon>
        <taxon>Halobacteriales</taxon>
        <taxon>Haloferacaceae</taxon>
        <taxon>Halorubrum</taxon>
    </lineage>
</organism>
<reference evidence="1 2" key="1">
    <citation type="journal article" date="2019" name="Int. J. Syst. Evol. Microbiol.">
        <title>The Global Catalogue of Microorganisms (GCM) 10K type strain sequencing project: providing services to taxonomists for standard genome sequencing and annotation.</title>
        <authorList>
            <consortium name="The Broad Institute Genomics Platform"/>
            <consortium name="The Broad Institute Genome Sequencing Center for Infectious Disease"/>
            <person name="Wu L."/>
            <person name="Ma J."/>
        </authorList>
    </citation>
    <scope>NUCLEOTIDE SEQUENCE [LARGE SCALE GENOMIC DNA]</scope>
    <source>
        <strain evidence="1 2">CGMCC 1.12124</strain>
    </source>
</reference>
<proteinExistence type="predicted"/>
<evidence type="ECO:0000313" key="2">
    <source>
        <dbReference type="Proteomes" id="UP001596118"/>
    </source>
</evidence>
<dbReference type="CDD" id="cd10441">
    <property type="entry name" value="GIY-YIG_COG1833"/>
    <property type="match status" value="1"/>
</dbReference>
<keyword evidence="2" id="KW-1185">Reference proteome</keyword>
<dbReference type="RefSeq" id="WP_256412924.1">
    <property type="nucleotide sequence ID" value="NZ_JANHDM010000014.1"/>
</dbReference>
<protein>
    <submittedName>
        <fullName evidence="1">DUF123 domain-containing protein</fullName>
    </submittedName>
</protein>
<sequence length="165" mass="16974">MSEPNAAASSRTARDLPAGAVGGTYTLLVELSSTTSLSVGALGERRFPAGGYAYTGSALGSGGFSRVSRHRRTARGDHDVRHWHVDYLLGETDARVDRVVHAPGVDAECAVAARLPAGPVDGFGASDCGCSSHLSAAATLGDLIDRVTRAYDAEGASVRIDESGT</sequence>